<dbReference type="PROSITE" id="PS51318">
    <property type="entry name" value="TAT"/>
    <property type="match status" value="1"/>
</dbReference>
<dbReference type="RefSeq" id="WP_159462520.1">
    <property type="nucleotide sequence ID" value="NZ_FZQA01000009.1"/>
</dbReference>
<protein>
    <submittedName>
        <fullName evidence="2">ABC-type transporter Mla maintaining outer membrane lipid asymmetry, MlaC component</fullName>
    </submittedName>
</protein>
<dbReference type="AlphaFoldDB" id="A0A239Q084"/>
<accession>A0A239Q084</accession>
<dbReference type="PANTHER" id="PTHR36573">
    <property type="entry name" value="INTERMEMBRANE PHOSPHOLIPID TRANSPORT SYSTEM BINDING PROTEIN MLAC"/>
    <property type="match status" value="1"/>
</dbReference>
<dbReference type="OrthoDB" id="8099120at2"/>
<evidence type="ECO:0000313" key="3">
    <source>
        <dbReference type="Proteomes" id="UP000198346"/>
    </source>
</evidence>
<sequence length="210" mass="22928">MDKTRLNVPRRIVLAAALFAAALLAVPASADQAAEAFVASILDEANLVFQNPDKEARKESIEDLVDKYVDMRRVGLFALGQYARVITDEQKAAYLPLFRKYATTIYHDLLEDYSGQRLAVTGSIDRTARDIIVNSQAVDARPGDPLAGVVIHWRVYRDREGRQAIVDAGADGVWLAIEQQSQFKSVIANNGGGTTGIDALIAELRKQTGG</sequence>
<dbReference type="InterPro" id="IPR006311">
    <property type="entry name" value="TAT_signal"/>
</dbReference>
<organism evidence="2 3">
    <name type="scientific">Amphiplicatus metriothermophilus</name>
    <dbReference type="NCBI Taxonomy" id="1519374"/>
    <lineage>
        <taxon>Bacteria</taxon>
        <taxon>Pseudomonadati</taxon>
        <taxon>Pseudomonadota</taxon>
        <taxon>Alphaproteobacteria</taxon>
        <taxon>Parvularculales</taxon>
        <taxon>Parvularculaceae</taxon>
        <taxon>Amphiplicatus</taxon>
    </lineage>
</organism>
<dbReference type="InterPro" id="IPR008869">
    <property type="entry name" value="MlaC/ttg2D"/>
</dbReference>
<evidence type="ECO:0000313" key="2">
    <source>
        <dbReference type="EMBL" id="SNT75748.1"/>
    </source>
</evidence>
<dbReference type="PANTHER" id="PTHR36573:SF1">
    <property type="entry name" value="INTERMEMBRANE PHOSPHOLIPID TRANSPORT SYSTEM BINDING PROTEIN MLAC"/>
    <property type="match status" value="1"/>
</dbReference>
<name>A0A239Q084_9PROT</name>
<proteinExistence type="predicted"/>
<keyword evidence="1" id="KW-0732">Signal</keyword>
<feature type="chain" id="PRO_5012964068" evidence="1">
    <location>
        <begin position="31"/>
        <end position="210"/>
    </location>
</feature>
<keyword evidence="3" id="KW-1185">Reference proteome</keyword>
<feature type="signal peptide" evidence="1">
    <location>
        <begin position="1"/>
        <end position="30"/>
    </location>
</feature>
<evidence type="ECO:0000256" key="1">
    <source>
        <dbReference type="SAM" id="SignalP"/>
    </source>
</evidence>
<dbReference type="Proteomes" id="UP000198346">
    <property type="component" value="Unassembled WGS sequence"/>
</dbReference>
<dbReference type="Gene3D" id="3.10.450.710">
    <property type="entry name" value="Tgt2/MlaC"/>
    <property type="match status" value="1"/>
</dbReference>
<dbReference type="EMBL" id="FZQA01000009">
    <property type="protein sequence ID" value="SNT75748.1"/>
    <property type="molecule type" value="Genomic_DNA"/>
</dbReference>
<dbReference type="Pfam" id="PF05494">
    <property type="entry name" value="MlaC"/>
    <property type="match status" value="1"/>
</dbReference>
<reference evidence="2 3" key="1">
    <citation type="submission" date="2017-07" db="EMBL/GenBank/DDBJ databases">
        <authorList>
            <person name="Sun Z.S."/>
            <person name="Albrecht U."/>
            <person name="Echele G."/>
            <person name="Lee C.C."/>
        </authorList>
    </citation>
    <scope>NUCLEOTIDE SEQUENCE [LARGE SCALE GENOMIC DNA]</scope>
    <source>
        <strain evidence="2 3">CGMCC 1.12710</strain>
    </source>
</reference>
<gene>
    <name evidence="2" type="ORF">SAMN06297382_2898</name>
</gene>
<dbReference type="InterPro" id="IPR042245">
    <property type="entry name" value="Tgt2/MlaC_sf"/>
</dbReference>